<evidence type="ECO:0000313" key="3">
    <source>
        <dbReference type="EMBL" id="SVB65392.1"/>
    </source>
</evidence>
<feature type="transmembrane region" description="Helical" evidence="2">
    <location>
        <begin position="28"/>
        <end position="49"/>
    </location>
</feature>
<proteinExistence type="predicted"/>
<evidence type="ECO:0000256" key="2">
    <source>
        <dbReference type="SAM" id="Phobius"/>
    </source>
</evidence>
<dbReference type="EMBL" id="UINC01051343">
    <property type="protein sequence ID" value="SVB65392.1"/>
    <property type="molecule type" value="Genomic_DNA"/>
</dbReference>
<reference evidence="3" key="1">
    <citation type="submission" date="2018-05" db="EMBL/GenBank/DDBJ databases">
        <authorList>
            <person name="Lanie J.A."/>
            <person name="Ng W.-L."/>
            <person name="Kazmierczak K.M."/>
            <person name="Andrzejewski T.M."/>
            <person name="Davidsen T.M."/>
            <person name="Wayne K.J."/>
            <person name="Tettelin H."/>
            <person name="Glass J.I."/>
            <person name="Rusch D."/>
            <person name="Podicherti R."/>
            <person name="Tsui H.-C.T."/>
            <person name="Winkler M.E."/>
        </authorList>
    </citation>
    <scope>NUCLEOTIDE SEQUENCE</scope>
</reference>
<keyword evidence="2" id="KW-0812">Transmembrane</keyword>
<accession>A0A382FS12</accession>
<dbReference type="AlphaFoldDB" id="A0A382FS12"/>
<dbReference type="Gene3D" id="3.30.70.60">
    <property type="match status" value="1"/>
</dbReference>
<keyword evidence="2" id="KW-0472">Membrane</keyword>
<feature type="compositionally biased region" description="Low complexity" evidence="1">
    <location>
        <begin position="140"/>
        <end position="154"/>
    </location>
</feature>
<keyword evidence="2" id="KW-1133">Transmembrane helix</keyword>
<dbReference type="InterPro" id="IPR014717">
    <property type="entry name" value="Transl_elong_EF1B/ribsomal_bS6"/>
</dbReference>
<evidence type="ECO:0008006" key="4">
    <source>
        <dbReference type="Google" id="ProtNLM"/>
    </source>
</evidence>
<protein>
    <recommendedName>
        <fullName evidence="4">Pilus assembly protein PilO</fullName>
    </recommendedName>
</protein>
<evidence type="ECO:0000256" key="1">
    <source>
        <dbReference type="SAM" id="MobiDB-lite"/>
    </source>
</evidence>
<name>A0A382FS12_9ZZZZ</name>
<feature type="region of interest" description="Disordered" evidence="1">
    <location>
        <begin position="132"/>
        <end position="154"/>
    </location>
</feature>
<gene>
    <name evidence="3" type="ORF">METZ01_LOCUS218246</name>
</gene>
<organism evidence="3">
    <name type="scientific">marine metagenome</name>
    <dbReference type="NCBI Taxonomy" id="408172"/>
    <lineage>
        <taxon>unclassified sequences</taxon>
        <taxon>metagenomes</taxon>
        <taxon>ecological metagenomes</taxon>
    </lineage>
</organism>
<sequence length="229" mass="25718">MDLASLKNIDLKDIVTKLKSGGIADKKLLIQFGVGFGAILIFLIGYYAFVSPIAEAQKDQINIMNENKNKIEEFKNNIGTLKASVKKLEPEYNKNSKLFHSKKEVEDLYQNISKYALMNGLSITNLKKGEPKGVAGVAPNQSTEQTTENNTDQNLAENPEGQQVMYYKIPVEYEIQGNFLSYLKFRRALSKSQKVINFDKEEINVQKEIQGQILSKGTISIVGLPDEYS</sequence>